<accession>A0A7T4JUV1</accession>
<dbReference type="RefSeq" id="WP_084036952.1">
    <property type="nucleotide sequence ID" value="NZ_CP066007.1"/>
</dbReference>
<dbReference type="PROSITE" id="PS50943">
    <property type="entry name" value="HTH_CROC1"/>
    <property type="match status" value="1"/>
</dbReference>
<dbReference type="EMBL" id="CP066007">
    <property type="protein sequence ID" value="QQB46231.1"/>
    <property type="molecule type" value="Genomic_DNA"/>
</dbReference>
<dbReference type="Gene3D" id="1.10.260.40">
    <property type="entry name" value="lambda repressor-like DNA-binding domains"/>
    <property type="match status" value="1"/>
</dbReference>
<feature type="region of interest" description="Disordered" evidence="1">
    <location>
        <begin position="96"/>
        <end position="119"/>
    </location>
</feature>
<evidence type="ECO:0000313" key="4">
    <source>
        <dbReference type="Proteomes" id="UP000596145"/>
    </source>
</evidence>
<dbReference type="GeneID" id="92759496"/>
<dbReference type="InterPro" id="IPR010982">
    <property type="entry name" value="Lambda_DNA-bd_dom_sf"/>
</dbReference>
<dbReference type="SMART" id="SM00530">
    <property type="entry name" value="HTH_XRE"/>
    <property type="match status" value="1"/>
</dbReference>
<gene>
    <name evidence="3" type="ORF">I6I10_12425</name>
</gene>
<protein>
    <submittedName>
        <fullName evidence="3">Helix-turn-helix transcriptional regulator</fullName>
    </submittedName>
</protein>
<dbReference type="GO" id="GO:0003677">
    <property type="term" value="F:DNA binding"/>
    <property type="evidence" value="ECO:0007669"/>
    <property type="project" value="InterPro"/>
</dbReference>
<evidence type="ECO:0000256" key="1">
    <source>
        <dbReference type="SAM" id="MobiDB-lite"/>
    </source>
</evidence>
<reference evidence="3 4" key="1">
    <citation type="submission" date="2020-12" db="EMBL/GenBank/DDBJ databases">
        <title>FDA dAtabase for Regulatory Grade micrObial Sequences (FDA-ARGOS): Supporting development and validation of Infectious Disease Dx tests.</title>
        <authorList>
            <person name="Sproer C."/>
            <person name="Gronow S."/>
            <person name="Severitt S."/>
            <person name="Schroder I."/>
            <person name="Tallon L."/>
            <person name="Sadzewicz L."/>
            <person name="Zhao X."/>
            <person name="Boylan J."/>
            <person name="Ott S."/>
            <person name="Bowen H."/>
            <person name="Vavikolanu K."/>
            <person name="Mehta A."/>
            <person name="Aluvathingal J."/>
            <person name="Nadendla S."/>
            <person name="Lowell S."/>
            <person name="Myers T."/>
            <person name="Yan Y."/>
            <person name="Sichtig H."/>
        </authorList>
    </citation>
    <scope>NUCLEOTIDE SEQUENCE [LARGE SCALE GENOMIC DNA]</scope>
    <source>
        <strain evidence="3 4">FDAARGOS_1053</strain>
    </source>
</reference>
<evidence type="ECO:0000313" key="3">
    <source>
        <dbReference type="EMBL" id="QQB46231.1"/>
    </source>
</evidence>
<evidence type="ECO:0000259" key="2">
    <source>
        <dbReference type="PROSITE" id="PS50943"/>
    </source>
</evidence>
<dbReference type="Pfam" id="PF01381">
    <property type="entry name" value="HTH_3"/>
    <property type="match status" value="1"/>
</dbReference>
<dbReference type="SUPFAM" id="SSF47413">
    <property type="entry name" value="lambda repressor-like DNA-binding domains"/>
    <property type="match status" value="1"/>
</dbReference>
<dbReference type="AlphaFoldDB" id="A0A7T4JUV1"/>
<dbReference type="CDD" id="cd00093">
    <property type="entry name" value="HTH_XRE"/>
    <property type="match status" value="1"/>
</dbReference>
<dbReference type="Proteomes" id="UP000596145">
    <property type="component" value="Chromosome"/>
</dbReference>
<organism evidence="3 4">
    <name type="scientific">Corynebacterium glucuronolyticum</name>
    <dbReference type="NCBI Taxonomy" id="39791"/>
    <lineage>
        <taxon>Bacteria</taxon>
        <taxon>Bacillati</taxon>
        <taxon>Actinomycetota</taxon>
        <taxon>Actinomycetes</taxon>
        <taxon>Mycobacteriales</taxon>
        <taxon>Corynebacteriaceae</taxon>
        <taxon>Corynebacterium</taxon>
    </lineage>
</organism>
<dbReference type="InterPro" id="IPR001387">
    <property type="entry name" value="Cro/C1-type_HTH"/>
</dbReference>
<dbReference type="OrthoDB" id="5073435at2"/>
<feature type="domain" description="HTH cro/C1-type" evidence="2">
    <location>
        <begin position="20"/>
        <end position="74"/>
    </location>
</feature>
<name>A0A7T4JUV1_9CORY</name>
<proteinExistence type="predicted"/>
<sequence>MSPEKKATIEAFGKAVAAHLMAIREESGVTQMQLAKATGISQSQLSKQLRGLRAINIDELSAICAGLGISMVSVIASAENDVRPADDLKSRRERALRLAKEGKAAAQKRTPRLEEPESP</sequence>